<dbReference type="EMBL" id="CAESAN010000152">
    <property type="protein sequence ID" value="CAB4346810.1"/>
    <property type="molecule type" value="Genomic_DNA"/>
</dbReference>
<sequence>MDDGESQDQVRIGAVFERRALAVAPAEVWRRVADVADERQDLALILRAHVLEELVGCLLIGVHGNDVVGVGQCQLAVAAVVCSDVPNQFAVLAGGRLADE</sequence>
<accession>A0A6J6A195</accession>
<name>A0A6J6A195_9ZZZZ</name>
<evidence type="ECO:0000313" key="1">
    <source>
        <dbReference type="EMBL" id="CAB4346810.1"/>
    </source>
</evidence>
<gene>
    <name evidence="1" type="ORF">UFOPK3547_01480</name>
</gene>
<protein>
    <submittedName>
        <fullName evidence="1">Unannotated protein</fullName>
    </submittedName>
</protein>
<dbReference type="AlphaFoldDB" id="A0A6J6A195"/>
<reference evidence="1" key="1">
    <citation type="submission" date="2020-05" db="EMBL/GenBank/DDBJ databases">
        <authorList>
            <person name="Chiriac C."/>
            <person name="Salcher M."/>
            <person name="Ghai R."/>
            <person name="Kavagutti S V."/>
        </authorList>
    </citation>
    <scope>NUCLEOTIDE SEQUENCE</scope>
</reference>
<organism evidence="1">
    <name type="scientific">freshwater metagenome</name>
    <dbReference type="NCBI Taxonomy" id="449393"/>
    <lineage>
        <taxon>unclassified sequences</taxon>
        <taxon>metagenomes</taxon>
        <taxon>ecological metagenomes</taxon>
    </lineage>
</organism>
<proteinExistence type="predicted"/>